<proteinExistence type="predicted"/>
<dbReference type="Proteomes" id="UP001162131">
    <property type="component" value="Unassembled WGS sequence"/>
</dbReference>
<dbReference type="InterPro" id="IPR006212">
    <property type="entry name" value="Furin_repeat"/>
</dbReference>
<keyword evidence="2" id="KW-1185">Reference proteome</keyword>
<sequence>MTAAPACACPANGSLVGNICACNIGYYYSSTTVCSACLPNCASCDLNANTCNTCADPIHMSAAPDCACPTNAVLVGNDCVCYIGHFYSSNSVCSACQNNCHTCSISSTNCLSCVDSINMPAPPSCACPTNSSLLGTICECNPGYFFSSYTICSACNSNCATCYTNQNVCDTCVDPIHMSAAPICSCPAYSTLIAGTCVCNPGYYYSTSTTCSPISQCPPQCAQCSSNNFCTACNDPENMYLNTATGTCRCWDPYASFNQTSGTCQCIQGYYMPSLGVCQMCSPPCAQCSSSATLCTECDDVDNMNLNATTGSCVCKDSNSQFNPWVKACQTNSSCNCTHCETITYNYNNITYFNITNNYN</sequence>
<dbReference type="AlphaFoldDB" id="A0AAU9JZZ9"/>
<gene>
    <name evidence="1" type="ORF">BSTOLATCC_MIC50789</name>
</gene>
<evidence type="ECO:0000313" key="1">
    <source>
        <dbReference type="EMBL" id="CAG9330188.1"/>
    </source>
</evidence>
<comment type="caution">
    <text evidence="1">The sequence shown here is derived from an EMBL/GenBank/DDBJ whole genome shotgun (WGS) entry which is preliminary data.</text>
</comment>
<dbReference type="SMART" id="SM00261">
    <property type="entry name" value="FU"/>
    <property type="match status" value="4"/>
</dbReference>
<dbReference type="InterPro" id="IPR009030">
    <property type="entry name" value="Growth_fac_rcpt_cys_sf"/>
</dbReference>
<name>A0AAU9JZZ9_9CILI</name>
<accession>A0AAU9JZZ9</accession>
<dbReference type="EMBL" id="CAJZBQ010000051">
    <property type="protein sequence ID" value="CAG9330188.1"/>
    <property type="molecule type" value="Genomic_DNA"/>
</dbReference>
<dbReference type="SUPFAM" id="SSF57184">
    <property type="entry name" value="Growth factor receptor domain"/>
    <property type="match status" value="3"/>
</dbReference>
<reference evidence="1" key="1">
    <citation type="submission" date="2021-09" db="EMBL/GenBank/DDBJ databases">
        <authorList>
            <consortium name="AG Swart"/>
            <person name="Singh M."/>
            <person name="Singh A."/>
            <person name="Seah K."/>
            <person name="Emmerich C."/>
        </authorList>
    </citation>
    <scope>NUCLEOTIDE SEQUENCE</scope>
    <source>
        <strain evidence="1">ATCC30299</strain>
    </source>
</reference>
<evidence type="ECO:0000313" key="2">
    <source>
        <dbReference type="Proteomes" id="UP001162131"/>
    </source>
</evidence>
<protein>
    <submittedName>
        <fullName evidence="1">Uncharacterized protein</fullName>
    </submittedName>
</protein>
<organism evidence="1 2">
    <name type="scientific">Blepharisma stoltei</name>
    <dbReference type="NCBI Taxonomy" id="1481888"/>
    <lineage>
        <taxon>Eukaryota</taxon>
        <taxon>Sar</taxon>
        <taxon>Alveolata</taxon>
        <taxon>Ciliophora</taxon>
        <taxon>Postciliodesmatophora</taxon>
        <taxon>Heterotrichea</taxon>
        <taxon>Heterotrichida</taxon>
        <taxon>Blepharismidae</taxon>
        <taxon>Blepharisma</taxon>
    </lineage>
</organism>
<dbReference type="PANTHER" id="PTHR15332:SF175">
    <property type="entry name" value="PROPROTEIN CONVERTASE SUBTILISIN_KEXIN TYPE 5-LIKE"/>
    <property type="match status" value="1"/>
</dbReference>
<dbReference type="PANTHER" id="PTHR15332">
    <property type="entry name" value="PROPROTEIN CONVERTASE SUBTILISIN_KEXIN TYPE 5-LIKE"/>
    <property type="match status" value="1"/>
</dbReference>